<protein>
    <submittedName>
        <fullName evidence="1">Uncharacterized protein</fullName>
    </submittedName>
</protein>
<reference evidence="1" key="1">
    <citation type="submission" date="2010-04" db="EMBL/GenBank/DDBJ databases">
        <authorList>
            <person name="Reid K.E."/>
            <person name="Liao N."/>
            <person name="Chan S."/>
            <person name="Docking R."/>
            <person name="Taylor G."/>
            <person name="Moore R."/>
            <person name="Mayo M."/>
            <person name="Munro S."/>
            <person name="King J."/>
            <person name="Yanchuk A."/>
            <person name="Holt R."/>
            <person name="Jones S."/>
            <person name="Marra M."/>
            <person name="Ritland C.E."/>
            <person name="Ritland K."/>
            <person name="Bohlmann J."/>
        </authorList>
    </citation>
    <scope>NUCLEOTIDE SEQUENCE</scope>
    <source>
        <tissue evidence="1">Bud</tissue>
    </source>
</reference>
<accession>D5ABR5</accession>
<dbReference type="EMBL" id="BT123679">
    <property type="protein sequence ID" value="ADE76984.1"/>
    <property type="molecule type" value="mRNA"/>
</dbReference>
<evidence type="ECO:0000313" key="1">
    <source>
        <dbReference type="EMBL" id="ADE76984.1"/>
    </source>
</evidence>
<dbReference type="AlphaFoldDB" id="D5ABR5"/>
<name>D5ABR5_PICSI</name>
<proteinExistence type="evidence at transcript level"/>
<organism evidence="1">
    <name type="scientific">Picea sitchensis</name>
    <name type="common">Sitka spruce</name>
    <name type="synonym">Pinus sitchensis</name>
    <dbReference type="NCBI Taxonomy" id="3332"/>
    <lineage>
        <taxon>Eukaryota</taxon>
        <taxon>Viridiplantae</taxon>
        <taxon>Streptophyta</taxon>
        <taxon>Embryophyta</taxon>
        <taxon>Tracheophyta</taxon>
        <taxon>Spermatophyta</taxon>
        <taxon>Pinopsida</taxon>
        <taxon>Pinidae</taxon>
        <taxon>Conifers I</taxon>
        <taxon>Pinales</taxon>
        <taxon>Pinaceae</taxon>
        <taxon>Picea</taxon>
    </lineage>
</organism>
<sequence>MSIDSAEQYLVRVQVLMRLIYLQDVEQMNLLTSSCDVCLTLVTRSFIAHPHLLYMNSMRCE</sequence>